<evidence type="ECO:0000313" key="7">
    <source>
        <dbReference type="Proteomes" id="UP000051450"/>
    </source>
</evidence>
<dbReference type="GO" id="GO:0046872">
    <property type="term" value="F:metal ion binding"/>
    <property type="evidence" value="ECO:0007669"/>
    <property type="project" value="UniProtKB-KW"/>
</dbReference>
<feature type="domain" description="HhH-GPD" evidence="5">
    <location>
        <begin position="38"/>
        <end position="194"/>
    </location>
</feature>
<protein>
    <recommendedName>
        <fullName evidence="5">HhH-GPD domain-containing protein</fullName>
    </recommendedName>
</protein>
<dbReference type="InterPro" id="IPR011257">
    <property type="entry name" value="DNA_glycosylase"/>
</dbReference>
<dbReference type="PIRSF" id="PIRSF001435">
    <property type="entry name" value="Nth"/>
    <property type="match status" value="1"/>
</dbReference>
<evidence type="ECO:0000256" key="1">
    <source>
        <dbReference type="ARBA" id="ARBA00022485"/>
    </source>
</evidence>
<dbReference type="PANTHER" id="PTHR10359">
    <property type="entry name" value="A/G-SPECIFIC ADENINE GLYCOSYLASE/ENDONUCLEASE III"/>
    <property type="match status" value="1"/>
</dbReference>
<dbReference type="SUPFAM" id="SSF48150">
    <property type="entry name" value="DNA-glycosylase"/>
    <property type="match status" value="1"/>
</dbReference>
<dbReference type="GO" id="GO:0051539">
    <property type="term" value="F:4 iron, 4 sulfur cluster binding"/>
    <property type="evidence" value="ECO:0007669"/>
    <property type="project" value="UniProtKB-KW"/>
</dbReference>
<dbReference type="OrthoDB" id="9802365at2"/>
<gene>
    <name evidence="6" type="ORF">FC66_GL000341</name>
</gene>
<reference evidence="6 7" key="1">
    <citation type="journal article" date="2015" name="Genome Announc.">
        <title>Expanding the biotechnology potential of lactobacilli through comparative genomics of 213 strains and associated genera.</title>
        <authorList>
            <person name="Sun Z."/>
            <person name="Harris H.M."/>
            <person name="McCann A."/>
            <person name="Guo C."/>
            <person name="Argimon S."/>
            <person name="Zhang W."/>
            <person name="Yang X."/>
            <person name="Jeffery I.B."/>
            <person name="Cooney J.C."/>
            <person name="Kagawa T.F."/>
            <person name="Liu W."/>
            <person name="Song Y."/>
            <person name="Salvetti E."/>
            <person name="Wrobel A."/>
            <person name="Rasinkangas P."/>
            <person name="Parkhill J."/>
            <person name="Rea M.C."/>
            <person name="O'Sullivan O."/>
            <person name="Ritari J."/>
            <person name="Douillard F.P."/>
            <person name="Paul Ross R."/>
            <person name="Yang R."/>
            <person name="Briner A.E."/>
            <person name="Felis G.E."/>
            <person name="de Vos W.M."/>
            <person name="Barrangou R."/>
            <person name="Klaenhammer T.R."/>
            <person name="Caufield P.W."/>
            <person name="Cui Y."/>
            <person name="Zhang H."/>
            <person name="O'Toole P.W."/>
        </authorList>
    </citation>
    <scope>NUCLEOTIDE SEQUENCE [LARGE SCALE GENOMIC DNA]</scope>
    <source>
        <strain evidence="6 7">DSM 15638</strain>
    </source>
</reference>
<dbReference type="CDD" id="cd00056">
    <property type="entry name" value="ENDO3c"/>
    <property type="match status" value="1"/>
</dbReference>
<dbReference type="AlphaFoldDB" id="A0A0R1HRU5"/>
<dbReference type="Gene3D" id="1.10.1670.10">
    <property type="entry name" value="Helix-hairpin-Helix base-excision DNA repair enzymes (C-terminal)"/>
    <property type="match status" value="1"/>
</dbReference>
<sequence>MKTDKDIIKVLNRLSDHYGPQYWWSNENPISDWVTMILIQQSTGVNVEKAMVKLDGYLTVEQLQSMDIEDLQERIRSAGFYKQKSAYIKNLINWFAEHGANFADFEEITTTDLRQELLAIKGIGPETADDILLYTFGRNVFIADQYAMRLFGRLGFGEYKSYKKMQTDFTGAAEKVPLNLCREWHAVIDEHGKAFRKNKNLDESWLLAD</sequence>
<accession>A0A0R1HRU5</accession>
<dbReference type="Proteomes" id="UP000051450">
    <property type="component" value="Unassembled WGS sequence"/>
</dbReference>
<keyword evidence="1" id="KW-0004">4Fe-4S</keyword>
<evidence type="ECO:0000256" key="2">
    <source>
        <dbReference type="ARBA" id="ARBA00022723"/>
    </source>
</evidence>
<proteinExistence type="predicted"/>
<dbReference type="Gene3D" id="1.10.340.30">
    <property type="entry name" value="Hypothetical protein, domain 2"/>
    <property type="match status" value="1"/>
</dbReference>
<dbReference type="STRING" id="1423719.FC66_GL000341"/>
<evidence type="ECO:0000313" key="6">
    <source>
        <dbReference type="EMBL" id="KRK45287.1"/>
    </source>
</evidence>
<dbReference type="GO" id="GO:0003824">
    <property type="term" value="F:catalytic activity"/>
    <property type="evidence" value="ECO:0007669"/>
    <property type="project" value="InterPro"/>
</dbReference>
<organism evidence="6 7">
    <name type="scientific">Dellaglioa algida DSM 15638</name>
    <dbReference type="NCBI Taxonomy" id="1423719"/>
    <lineage>
        <taxon>Bacteria</taxon>
        <taxon>Bacillati</taxon>
        <taxon>Bacillota</taxon>
        <taxon>Bacilli</taxon>
        <taxon>Lactobacillales</taxon>
        <taxon>Lactobacillaceae</taxon>
        <taxon>Dellaglioa</taxon>
    </lineage>
</organism>
<dbReference type="SMART" id="SM00478">
    <property type="entry name" value="ENDO3c"/>
    <property type="match status" value="1"/>
</dbReference>
<dbReference type="PANTHER" id="PTHR10359:SF19">
    <property type="entry name" value="DNA REPAIR GLYCOSYLASE MJ1434-RELATED"/>
    <property type="match status" value="1"/>
</dbReference>
<dbReference type="InterPro" id="IPR003265">
    <property type="entry name" value="HhH-GPD_domain"/>
</dbReference>
<keyword evidence="2" id="KW-0479">Metal-binding</keyword>
<dbReference type="Pfam" id="PF00730">
    <property type="entry name" value="HhH-GPD"/>
    <property type="match status" value="1"/>
</dbReference>
<dbReference type="RefSeq" id="WP_057974602.1">
    <property type="nucleotide sequence ID" value="NZ_AZDI01000010.1"/>
</dbReference>
<dbReference type="EMBL" id="AZDI01000010">
    <property type="protein sequence ID" value="KRK45287.1"/>
    <property type="molecule type" value="Genomic_DNA"/>
</dbReference>
<dbReference type="PATRIC" id="fig|1423719.4.peg.345"/>
<dbReference type="InterPro" id="IPR023170">
    <property type="entry name" value="HhH_base_excis_C"/>
</dbReference>
<keyword evidence="3" id="KW-0408">Iron</keyword>
<keyword evidence="4" id="KW-0411">Iron-sulfur</keyword>
<dbReference type="GO" id="GO:0006284">
    <property type="term" value="P:base-excision repair"/>
    <property type="evidence" value="ECO:0007669"/>
    <property type="project" value="InterPro"/>
</dbReference>
<name>A0A0R1HRU5_9LACO</name>
<comment type="caution">
    <text evidence="6">The sequence shown here is derived from an EMBL/GenBank/DDBJ whole genome shotgun (WGS) entry which is preliminary data.</text>
</comment>
<evidence type="ECO:0000256" key="4">
    <source>
        <dbReference type="ARBA" id="ARBA00023014"/>
    </source>
</evidence>
<evidence type="ECO:0000259" key="5">
    <source>
        <dbReference type="SMART" id="SM00478"/>
    </source>
</evidence>
<keyword evidence="7" id="KW-1185">Reference proteome</keyword>
<evidence type="ECO:0000256" key="3">
    <source>
        <dbReference type="ARBA" id="ARBA00023004"/>
    </source>
</evidence>